<feature type="domain" description="Inosine/uridine-preferring nucleoside hydrolase" evidence="3">
    <location>
        <begin position="17"/>
        <end position="280"/>
    </location>
</feature>
<evidence type="ECO:0000313" key="4">
    <source>
        <dbReference type="EMBL" id="MFC3997083.1"/>
    </source>
</evidence>
<dbReference type="EMBL" id="JBHSBH010000009">
    <property type="protein sequence ID" value="MFC3997083.1"/>
    <property type="molecule type" value="Genomic_DNA"/>
</dbReference>
<gene>
    <name evidence="4" type="ORF">ACFOVU_14215</name>
</gene>
<evidence type="ECO:0000259" key="3">
    <source>
        <dbReference type="Pfam" id="PF01156"/>
    </source>
</evidence>
<dbReference type="SUPFAM" id="SSF53590">
    <property type="entry name" value="Nucleoside hydrolase"/>
    <property type="match status" value="1"/>
</dbReference>
<dbReference type="InterPro" id="IPR036452">
    <property type="entry name" value="Ribo_hydro-like"/>
</dbReference>
<dbReference type="GO" id="GO:0016787">
    <property type="term" value="F:hydrolase activity"/>
    <property type="evidence" value="ECO:0007669"/>
    <property type="project" value="UniProtKB-KW"/>
</dbReference>
<sequence length="319" mass="34135">MGDTRDESSDELRRIPLIIDTDIGGDADDALAVTIAARCVPDLALVVTTDETGPDHGPRQRARFARHLLDAIGRHEVPVVAGACLGETRYYCVDSLVPADVPDQKTDVVGAVRAVAAAHPGPIRWVGMGPMTNLARVVEEAPEAAARLRVTQMGGALRYRDPERAEHNFRLDVPAVHAVFAAVAEGRLPPPEFVTSEVTFVPAIKVTPDHPVTRRLAAPDAPPWAHLLHAHLDRWFAGSGGFRIPGTLQHDGLTLSAALGLPYVDSTPMPLAVDAIGRTTESPDGTVVQVSVSARYQAFMTWLETNLDPAAIPSGPFMS</sequence>
<name>A0ABV8FQU9_9ACTN</name>
<dbReference type="InterPro" id="IPR023186">
    <property type="entry name" value="IUNH"/>
</dbReference>
<keyword evidence="5" id="KW-1185">Reference proteome</keyword>
<dbReference type="PANTHER" id="PTHR12304:SF4">
    <property type="entry name" value="URIDINE NUCLEOSIDASE"/>
    <property type="match status" value="1"/>
</dbReference>
<dbReference type="Gene3D" id="3.90.245.10">
    <property type="entry name" value="Ribonucleoside hydrolase-like"/>
    <property type="match status" value="1"/>
</dbReference>
<keyword evidence="2" id="KW-0326">Glycosidase</keyword>
<dbReference type="InterPro" id="IPR001910">
    <property type="entry name" value="Inosine/uridine_hydrolase_dom"/>
</dbReference>
<dbReference type="RefSeq" id="WP_378533730.1">
    <property type="nucleotide sequence ID" value="NZ_JBHSBH010000009.1"/>
</dbReference>
<accession>A0ABV8FQU9</accession>
<evidence type="ECO:0000313" key="5">
    <source>
        <dbReference type="Proteomes" id="UP001595847"/>
    </source>
</evidence>
<evidence type="ECO:0000256" key="1">
    <source>
        <dbReference type="ARBA" id="ARBA00022801"/>
    </source>
</evidence>
<dbReference type="Pfam" id="PF01156">
    <property type="entry name" value="IU_nuc_hydro"/>
    <property type="match status" value="1"/>
</dbReference>
<organism evidence="4 5">
    <name type="scientific">Nocardiopsis sediminis</name>
    <dbReference type="NCBI Taxonomy" id="1778267"/>
    <lineage>
        <taxon>Bacteria</taxon>
        <taxon>Bacillati</taxon>
        <taxon>Actinomycetota</taxon>
        <taxon>Actinomycetes</taxon>
        <taxon>Streptosporangiales</taxon>
        <taxon>Nocardiopsidaceae</taxon>
        <taxon>Nocardiopsis</taxon>
    </lineage>
</organism>
<keyword evidence="1 4" id="KW-0378">Hydrolase</keyword>
<proteinExistence type="predicted"/>
<comment type="caution">
    <text evidence="4">The sequence shown here is derived from an EMBL/GenBank/DDBJ whole genome shotgun (WGS) entry which is preliminary data.</text>
</comment>
<evidence type="ECO:0000256" key="2">
    <source>
        <dbReference type="ARBA" id="ARBA00023295"/>
    </source>
</evidence>
<reference evidence="5" key="1">
    <citation type="journal article" date="2019" name="Int. J. Syst. Evol. Microbiol.">
        <title>The Global Catalogue of Microorganisms (GCM) 10K type strain sequencing project: providing services to taxonomists for standard genome sequencing and annotation.</title>
        <authorList>
            <consortium name="The Broad Institute Genomics Platform"/>
            <consortium name="The Broad Institute Genome Sequencing Center for Infectious Disease"/>
            <person name="Wu L."/>
            <person name="Ma J."/>
        </authorList>
    </citation>
    <scope>NUCLEOTIDE SEQUENCE [LARGE SCALE GENOMIC DNA]</scope>
    <source>
        <strain evidence="5">TBRC 1826</strain>
    </source>
</reference>
<dbReference type="PANTHER" id="PTHR12304">
    <property type="entry name" value="INOSINE-URIDINE PREFERRING NUCLEOSIDE HYDROLASE"/>
    <property type="match status" value="1"/>
</dbReference>
<dbReference type="Proteomes" id="UP001595847">
    <property type="component" value="Unassembled WGS sequence"/>
</dbReference>
<protein>
    <submittedName>
        <fullName evidence="4">Nucleoside hydrolase</fullName>
    </submittedName>
</protein>